<accession>A0AAV2ZBZ3</accession>
<dbReference type="AlphaFoldDB" id="A0AAV2ZBZ3"/>
<reference evidence="3" key="2">
    <citation type="journal article" date="2023" name="Microbiol Resour">
        <title>Decontamination and Annotation of the Draft Genome Sequence of the Oomycete Lagenidium giganteum ARSEF 373.</title>
        <authorList>
            <person name="Morgan W.R."/>
            <person name="Tartar A."/>
        </authorList>
    </citation>
    <scope>NUCLEOTIDE SEQUENCE</scope>
    <source>
        <strain evidence="3">ARSEF 373</strain>
    </source>
</reference>
<dbReference type="EMBL" id="DAKRPA010000018">
    <property type="protein sequence ID" value="DBA03549.1"/>
    <property type="molecule type" value="Genomic_DNA"/>
</dbReference>
<keyword evidence="2" id="KW-1133">Transmembrane helix</keyword>
<feature type="compositionally biased region" description="Basic and acidic residues" evidence="1">
    <location>
        <begin position="1"/>
        <end position="14"/>
    </location>
</feature>
<feature type="transmembrane region" description="Helical" evidence="2">
    <location>
        <begin position="127"/>
        <end position="148"/>
    </location>
</feature>
<evidence type="ECO:0000256" key="1">
    <source>
        <dbReference type="SAM" id="MobiDB-lite"/>
    </source>
</evidence>
<organism evidence="3 4">
    <name type="scientific">Lagenidium giganteum</name>
    <dbReference type="NCBI Taxonomy" id="4803"/>
    <lineage>
        <taxon>Eukaryota</taxon>
        <taxon>Sar</taxon>
        <taxon>Stramenopiles</taxon>
        <taxon>Oomycota</taxon>
        <taxon>Peronosporomycetes</taxon>
        <taxon>Pythiales</taxon>
        <taxon>Pythiaceae</taxon>
    </lineage>
</organism>
<gene>
    <name evidence="3" type="ORF">N0F65_011450</name>
</gene>
<keyword evidence="4" id="KW-1185">Reference proteome</keyword>
<keyword evidence="2" id="KW-0812">Transmembrane</keyword>
<protein>
    <submittedName>
        <fullName evidence="3">Uncharacterized protein</fullName>
    </submittedName>
</protein>
<reference evidence="3" key="1">
    <citation type="submission" date="2022-11" db="EMBL/GenBank/DDBJ databases">
        <authorList>
            <person name="Morgan W.R."/>
            <person name="Tartar A."/>
        </authorList>
    </citation>
    <scope>NUCLEOTIDE SEQUENCE</scope>
    <source>
        <strain evidence="3">ARSEF 373</strain>
    </source>
</reference>
<keyword evidence="2" id="KW-0472">Membrane</keyword>
<evidence type="ECO:0000313" key="4">
    <source>
        <dbReference type="Proteomes" id="UP001146120"/>
    </source>
</evidence>
<name>A0AAV2ZBZ3_9STRA</name>
<evidence type="ECO:0000313" key="3">
    <source>
        <dbReference type="EMBL" id="DBA03549.1"/>
    </source>
</evidence>
<comment type="caution">
    <text evidence="3">The sequence shown here is derived from an EMBL/GenBank/DDBJ whole genome shotgun (WGS) entry which is preliminary data.</text>
</comment>
<proteinExistence type="predicted"/>
<evidence type="ECO:0000256" key="2">
    <source>
        <dbReference type="SAM" id="Phobius"/>
    </source>
</evidence>
<dbReference type="Proteomes" id="UP001146120">
    <property type="component" value="Unassembled WGS sequence"/>
</dbReference>
<feature type="region of interest" description="Disordered" evidence="1">
    <location>
        <begin position="1"/>
        <end position="35"/>
    </location>
</feature>
<sequence length="151" mass="17081">MAVRPEHVSDERTNQSDTDSDSEGSTASAGQPAQGGAIVQSILRVSSCRSLKKKKSSVEFALDIDDVDEEDGKKSQQGCLATRCMPRRLTLEEKVALYQIRPDLEIVPMPFIMKELEEMRRRRQRKLMFSVLGGTLLLFMVIVLYYLLVQE</sequence>